<keyword evidence="9" id="KW-1185">Reference proteome</keyword>
<feature type="transmembrane region" description="Helical" evidence="6">
    <location>
        <begin position="199"/>
        <end position="218"/>
    </location>
</feature>
<feature type="non-terminal residue" evidence="8">
    <location>
        <position position="1"/>
    </location>
</feature>
<feature type="transmembrane region" description="Helical" evidence="6">
    <location>
        <begin position="6"/>
        <end position="31"/>
    </location>
</feature>
<feature type="transmembrane region" description="Helical" evidence="6">
    <location>
        <begin position="121"/>
        <end position="143"/>
    </location>
</feature>
<evidence type="ECO:0000256" key="5">
    <source>
        <dbReference type="ARBA" id="ARBA00038359"/>
    </source>
</evidence>
<dbReference type="InterPro" id="IPR052337">
    <property type="entry name" value="SAT4-like"/>
</dbReference>
<evidence type="ECO:0000256" key="2">
    <source>
        <dbReference type="ARBA" id="ARBA00022692"/>
    </source>
</evidence>
<keyword evidence="2 6" id="KW-0812">Transmembrane</keyword>
<dbReference type="Pfam" id="PF20684">
    <property type="entry name" value="Fung_rhodopsin"/>
    <property type="match status" value="1"/>
</dbReference>
<dbReference type="OrthoDB" id="444631at2759"/>
<evidence type="ECO:0000313" key="9">
    <source>
        <dbReference type="Proteomes" id="UP000799428"/>
    </source>
</evidence>
<evidence type="ECO:0000256" key="3">
    <source>
        <dbReference type="ARBA" id="ARBA00022989"/>
    </source>
</evidence>
<dbReference type="PANTHER" id="PTHR33048:SF47">
    <property type="entry name" value="INTEGRAL MEMBRANE PROTEIN-RELATED"/>
    <property type="match status" value="1"/>
</dbReference>
<evidence type="ECO:0000313" key="8">
    <source>
        <dbReference type="EMBL" id="KAF2712012.1"/>
    </source>
</evidence>
<feature type="transmembrane region" description="Helical" evidence="6">
    <location>
        <begin position="163"/>
        <end position="187"/>
    </location>
</feature>
<keyword evidence="4 6" id="KW-0472">Membrane</keyword>
<comment type="similarity">
    <text evidence="5">Belongs to the SAT4 family.</text>
</comment>
<dbReference type="PANTHER" id="PTHR33048">
    <property type="entry name" value="PTH11-LIKE INTEGRAL MEMBRANE PROTEIN (AFU_ORTHOLOGUE AFUA_5G11245)"/>
    <property type="match status" value="1"/>
</dbReference>
<evidence type="ECO:0000256" key="4">
    <source>
        <dbReference type="ARBA" id="ARBA00023136"/>
    </source>
</evidence>
<feature type="domain" description="Rhodopsin" evidence="7">
    <location>
        <begin position="27"/>
        <end position="263"/>
    </location>
</feature>
<proteinExistence type="inferred from homology"/>
<dbReference type="AlphaFoldDB" id="A0A6G1KHQ5"/>
<accession>A0A6G1KHQ5</accession>
<evidence type="ECO:0000256" key="1">
    <source>
        <dbReference type="ARBA" id="ARBA00004141"/>
    </source>
</evidence>
<dbReference type="GO" id="GO:0016020">
    <property type="term" value="C:membrane"/>
    <property type="evidence" value="ECO:0007669"/>
    <property type="project" value="UniProtKB-SubCell"/>
</dbReference>
<dbReference type="InterPro" id="IPR049326">
    <property type="entry name" value="Rhodopsin_dom_fungi"/>
</dbReference>
<evidence type="ECO:0000256" key="6">
    <source>
        <dbReference type="SAM" id="Phobius"/>
    </source>
</evidence>
<organism evidence="8 9">
    <name type="scientific">Pleomassaria siparia CBS 279.74</name>
    <dbReference type="NCBI Taxonomy" id="1314801"/>
    <lineage>
        <taxon>Eukaryota</taxon>
        <taxon>Fungi</taxon>
        <taxon>Dikarya</taxon>
        <taxon>Ascomycota</taxon>
        <taxon>Pezizomycotina</taxon>
        <taxon>Dothideomycetes</taxon>
        <taxon>Pleosporomycetidae</taxon>
        <taxon>Pleosporales</taxon>
        <taxon>Pleomassariaceae</taxon>
        <taxon>Pleomassaria</taxon>
    </lineage>
</organism>
<name>A0A6G1KHQ5_9PLEO</name>
<feature type="non-terminal residue" evidence="8">
    <location>
        <position position="266"/>
    </location>
</feature>
<dbReference type="EMBL" id="MU005766">
    <property type="protein sequence ID" value="KAF2712012.1"/>
    <property type="molecule type" value="Genomic_DNA"/>
</dbReference>
<reference evidence="8" key="1">
    <citation type="journal article" date="2020" name="Stud. Mycol.">
        <title>101 Dothideomycetes genomes: a test case for predicting lifestyles and emergence of pathogens.</title>
        <authorList>
            <person name="Haridas S."/>
            <person name="Albert R."/>
            <person name="Binder M."/>
            <person name="Bloem J."/>
            <person name="Labutti K."/>
            <person name="Salamov A."/>
            <person name="Andreopoulos B."/>
            <person name="Baker S."/>
            <person name="Barry K."/>
            <person name="Bills G."/>
            <person name="Bluhm B."/>
            <person name="Cannon C."/>
            <person name="Castanera R."/>
            <person name="Culley D."/>
            <person name="Daum C."/>
            <person name="Ezra D."/>
            <person name="Gonzalez J."/>
            <person name="Henrissat B."/>
            <person name="Kuo A."/>
            <person name="Liang C."/>
            <person name="Lipzen A."/>
            <person name="Lutzoni F."/>
            <person name="Magnuson J."/>
            <person name="Mondo S."/>
            <person name="Nolan M."/>
            <person name="Ohm R."/>
            <person name="Pangilinan J."/>
            <person name="Park H.-J."/>
            <person name="Ramirez L."/>
            <person name="Alfaro M."/>
            <person name="Sun H."/>
            <person name="Tritt A."/>
            <person name="Yoshinaga Y."/>
            <person name="Zwiers L.-H."/>
            <person name="Turgeon B."/>
            <person name="Goodwin S."/>
            <person name="Spatafora J."/>
            <person name="Crous P."/>
            <person name="Grigoriev I."/>
        </authorList>
    </citation>
    <scope>NUCLEOTIDE SEQUENCE</scope>
    <source>
        <strain evidence="8">CBS 279.74</strain>
    </source>
</reference>
<evidence type="ECO:0000259" key="7">
    <source>
        <dbReference type="Pfam" id="PF20684"/>
    </source>
</evidence>
<comment type="subcellular location">
    <subcellularLocation>
        <location evidence="1">Membrane</location>
        <topology evidence="1">Multi-pass membrane protein</topology>
    </subcellularLocation>
</comment>
<feature type="transmembrane region" description="Helical" evidence="6">
    <location>
        <begin position="238"/>
        <end position="257"/>
    </location>
</feature>
<feature type="transmembrane region" description="Helical" evidence="6">
    <location>
        <begin position="43"/>
        <end position="67"/>
    </location>
</feature>
<sequence>LRAESMAPLINTLAIVFVVFSTVSVVLRLYTRRLCLNALWADDVLIALAQSLAIVCTVTTVLEVIWGLGRHTKFVEAVYATKQLKCLYANIMIYNAAQILTKISFLIQYRRLFPGPMIQKICRYLLGFIAAWGIIQEFIVGFSCTPLTTFSTSMVGKCIYTLPVWYLTSVMNIITDFMVFTIPVYPVVKLQMRMRQKMLLLALFGLGFFTCVISLIRLSTLHSGIDTTDPFWDNAPAAYWSVIELNCGIICACLPTLRPLIQKAIP</sequence>
<protein>
    <recommendedName>
        <fullName evidence="7">Rhodopsin domain-containing protein</fullName>
    </recommendedName>
</protein>
<gene>
    <name evidence="8" type="ORF">K504DRAFT_363733</name>
</gene>
<dbReference type="Proteomes" id="UP000799428">
    <property type="component" value="Unassembled WGS sequence"/>
</dbReference>
<keyword evidence="3 6" id="KW-1133">Transmembrane helix</keyword>